<name>A0A3P3Y2D6_PLABS</name>
<evidence type="ECO:0000256" key="1">
    <source>
        <dbReference type="SAM" id="MobiDB-lite"/>
    </source>
</evidence>
<protein>
    <submittedName>
        <fullName evidence="2">Uncharacterized protein</fullName>
    </submittedName>
</protein>
<reference evidence="2 3" key="1">
    <citation type="submission" date="2018-03" db="EMBL/GenBank/DDBJ databases">
        <authorList>
            <person name="Fogelqvist J."/>
        </authorList>
    </citation>
    <scope>NUCLEOTIDE SEQUENCE [LARGE SCALE GENOMIC DNA]</scope>
</reference>
<geneLocation type="mitochondrion" evidence="2"/>
<evidence type="ECO:0000313" key="3">
    <source>
        <dbReference type="Proteomes" id="UP000290189"/>
    </source>
</evidence>
<gene>
    <name evidence="2" type="ORF">PLBR_LOCUS1532</name>
</gene>
<feature type="region of interest" description="Disordered" evidence="1">
    <location>
        <begin position="133"/>
        <end position="162"/>
    </location>
</feature>
<dbReference type="EMBL" id="OVEO01000002">
    <property type="protein sequence ID" value="SPQ94317.1"/>
    <property type="molecule type" value="Genomic_DNA"/>
</dbReference>
<keyword evidence="2" id="KW-0496">Mitochondrion</keyword>
<proteinExistence type="predicted"/>
<accession>A0A3P3Y2D6</accession>
<dbReference type="AlphaFoldDB" id="A0A3P3Y2D6"/>
<dbReference type="Proteomes" id="UP000290189">
    <property type="component" value="Unassembled WGS sequence"/>
</dbReference>
<organism evidence="2 3">
    <name type="scientific">Plasmodiophora brassicae</name>
    <name type="common">Clubroot disease agent</name>
    <dbReference type="NCBI Taxonomy" id="37360"/>
    <lineage>
        <taxon>Eukaryota</taxon>
        <taxon>Sar</taxon>
        <taxon>Rhizaria</taxon>
        <taxon>Endomyxa</taxon>
        <taxon>Phytomyxea</taxon>
        <taxon>Plasmodiophorida</taxon>
        <taxon>Plasmodiophoridae</taxon>
        <taxon>Plasmodiophora</taxon>
    </lineage>
</organism>
<evidence type="ECO:0000313" key="2">
    <source>
        <dbReference type="EMBL" id="SPQ94317.1"/>
    </source>
</evidence>
<sequence>MADGTRQDTLDGALQLLIDDVTAKYADLLRHKPGQRDVEEDVLKLLPIRDFEFQRNELVRGWTRRLKNRISPLLESHLRDDARDTSANIALSLKNSAEYALLCEEIGAEVQTAVERLQGKSWLWTPGHSGASLDESGPLASVPDGHASSSSSDDESSHSRAANANAISSPMEWMDTSTVCSQSCVTTVSFSSLPSLDRVPPLLDQVVNGNADEETRVASLEGLRVFTATEVVANSQWSRILGVLQEDRHPNLQQNLVAYLASLFDSAVPDVQAADILLAYEQHLQTVEAAPAGRHMRLLLYMLHRIPQVWPSISESVADHLVETTLSLASKTDALLAFAKLDPSAAWLERWMLVGCTRWALLRSVRLKQFIETVYATAGPDVPLYNICLMCHLGRFKMARRLIPSTALGRLMNLVADIWAEDARATKNALYPFIVRVLTAPVVPGTTTDIHKAARMLREHALDGRRCATGVLALKVMDALSNNSHTAYLVTEGDFVCCLIERIHHSAHSIPFTAAAVDLLLALCQRRRVVNSWRESPIASAIARSLDTEALRPVAESALLALASSSAGCSIIIDHGDLFAEPFRRLLSGASTSRLHRPELCNPPQAMLSSPRGFRMLGDCGLIEHHIRGLRQCIEDHHRGMRPISKATACRRRLVDAIMSAGVHFQHVQLLVAVLLQETGVLNTAQFVDMEVERFGLEVLHEVVHDYRCCERLLAAAPDMAGTLLDKTELTQCDLTVDDNFNVVDVRTRGATFSPMDDLNALRESIHRRLSGYIRPRSPKQPLCDKAVQFDPACRSELELAFATIVAGVGTETFTPALRAFLQVLDNEEGEPATGATGTQDLDPAYCGRVANRLSDLAGVLLQSSSNDLPRFVASYLAFPHLASGTVEVNTVDERPLELDDFAVNCLWVCLQSGMTLDECKAKSVALTTKSSRGPDPDVVGQAFETALQVLAPDIMYSLQMMSIGLPQLLDAWISRGHHTDGHWCAVVHFAIRLSMGSWGLAADFLSRLKRSRSALRDRSSSGFATIDWILEVVARLPCDSNDLLALTAYLAKEQ</sequence>